<evidence type="ECO:0000313" key="1">
    <source>
        <dbReference type="EMBL" id="MBB2956993.1"/>
    </source>
</evidence>
<sequence>MSGEEFVPVGVGDLFLGWTVVIGTHPGRVRMTVARREGEMVLVNPGHGGAIPVSLLEREDLYRVLAALPNALGYYTTEDPDHELIERTSTGWRSTDVDGTPLSPAEVREMGELVHYVRESQLALAEKQARHFRDAAVTNATELSTVLAELAEARAEVAPSHAAGRAEALGEVWSFLRERGPWWRPVRRALALRFGRSLTGGDS</sequence>
<gene>
    <name evidence="1" type="ORF">FHX72_001105</name>
</gene>
<reference evidence="1 2" key="1">
    <citation type="submission" date="2020-08" db="EMBL/GenBank/DDBJ databases">
        <title>Sequencing the genomes of 1000 actinobacteria strains.</title>
        <authorList>
            <person name="Klenk H.-P."/>
        </authorList>
    </citation>
    <scope>NUCLEOTIDE SEQUENCE [LARGE SCALE GENOMIC DNA]</scope>
    <source>
        <strain evidence="1 2">DSM 20419</strain>
    </source>
</reference>
<evidence type="ECO:0000313" key="2">
    <source>
        <dbReference type="Proteomes" id="UP000545286"/>
    </source>
</evidence>
<dbReference type="AlphaFoldDB" id="A0A7W4UMA9"/>
<accession>A0A7W4UMA9</accession>
<organism evidence="1 2">
    <name type="scientific">Pseudoclavibacter helvolus</name>
    <dbReference type="NCBI Taxonomy" id="255205"/>
    <lineage>
        <taxon>Bacteria</taxon>
        <taxon>Bacillati</taxon>
        <taxon>Actinomycetota</taxon>
        <taxon>Actinomycetes</taxon>
        <taxon>Micrococcales</taxon>
        <taxon>Microbacteriaceae</taxon>
        <taxon>Pseudoclavibacter</taxon>
    </lineage>
</organism>
<name>A0A7W4UMA9_9MICO</name>
<dbReference type="RefSeq" id="WP_183623485.1">
    <property type="nucleotide sequence ID" value="NZ_JACHWJ010000001.1"/>
</dbReference>
<keyword evidence="2" id="KW-1185">Reference proteome</keyword>
<dbReference type="Proteomes" id="UP000545286">
    <property type="component" value="Unassembled WGS sequence"/>
</dbReference>
<comment type="caution">
    <text evidence="1">The sequence shown here is derived from an EMBL/GenBank/DDBJ whole genome shotgun (WGS) entry which is preliminary data.</text>
</comment>
<dbReference type="EMBL" id="JACHWJ010000001">
    <property type="protein sequence ID" value="MBB2956993.1"/>
    <property type="molecule type" value="Genomic_DNA"/>
</dbReference>
<proteinExistence type="predicted"/>
<protein>
    <submittedName>
        <fullName evidence="1">Uncharacterized protein</fullName>
    </submittedName>
</protein>